<dbReference type="Pfam" id="PF07244">
    <property type="entry name" value="POTRA"/>
    <property type="match status" value="4"/>
</dbReference>
<dbReference type="GO" id="GO:0043165">
    <property type="term" value="P:Gram-negative-bacterium-type cell outer membrane assembly"/>
    <property type="evidence" value="ECO:0007669"/>
    <property type="project" value="UniProtKB-UniRule"/>
</dbReference>
<dbReference type="NCBIfam" id="TIGR03303">
    <property type="entry name" value="OM_YaeT"/>
    <property type="match status" value="1"/>
</dbReference>
<keyword evidence="4 8" id="KW-0732">Signal</keyword>
<evidence type="ECO:0000256" key="1">
    <source>
        <dbReference type="ARBA" id="ARBA00004370"/>
    </source>
</evidence>
<comment type="subcellular location">
    <subcellularLocation>
        <location evidence="8">Cell outer membrane</location>
    </subcellularLocation>
    <subcellularLocation>
        <location evidence="1">Membrane</location>
    </subcellularLocation>
</comment>
<reference evidence="11" key="2">
    <citation type="submission" date="2020-09" db="EMBL/GenBank/DDBJ databases">
        <authorList>
            <person name="Sun Q."/>
            <person name="Sedlacek I."/>
        </authorList>
    </citation>
    <scope>NUCLEOTIDE SEQUENCE</scope>
    <source>
        <strain evidence="11">CCM 7684</strain>
    </source>
</reference>
<accession>A0A8J2YI85</accession>
<comment type="function">
    <text evidence="8">Part of the outer membrane protein assembly complex, which is involved in assembly and insertion of beta-barrel proteins into the outer membrane.</text>
</comment>
<dbReference type="RefSeq" id="WP_188409767.1">
    <property type="nucleotide sequence ID" value="NZ_BMCP01000002.1"/>
</dbReference>
<dbReference type="InterPro" id="IPR023707">
    <property type="entry name" value="OM_assembly_BamA"/>
</dbReference>
<keyword evidence="5 8" id="KW-0677">Repeat</keyword>
<keyword evidence="3 8" id="KW-0812">Transmembrane</keyword>
<dbReference type="InterPro" id="IPR000184">
    <property type="entry name" value="Bac_surfAg_D15"/>
</dbReference>
<evidence type="ECO:0000256" key="3">
    <source>
        <dbReference type="ARBA" id="ARBA00022692"/>
    </source>
</evidence>
<gene>
    <name evidence="11" type="primary">omp1</name>
    <name evidence="8" type="synonym">bamA</name>
    <name evidence="11" type="ORF">GCM10007276_21880</name>
</gene>
<feature type="domain" description="POTRA" evidence="10">
    <location>
        <begin position="106"/>
        <end position="183"/>
    </location>
</feature>
<dbReference type="Gene3D" id="3.10.20.310">
    <property type="entry name" value="membrane protein fhac"/>
    <property type="match status" value="5"/>
</dbReference>
<dbReference type="PANTHER" id="PTHR12815">
    <property type="entry name" value="SORTING AND ASSEMBLY MACHINERY SAMM50 PROTEIN FAMILY MEMBER"/>
    <property type="match status" value="1"/>
</dbReference>
<dbReference type="InterPro" id="IPR010827">
    <property type="entry name" value="BamA/TamA_POTRA"/>
</dbReference>
<evidence type="ECO:0000259" key="10">
    <source>
        <dbReference type="PROSITE" id="PS51779"/>
    </source>
</evidence>
<evidence type="ECO:0000256" key="6">
    <source>
        <dbReference type="ARBA" id="ARBA00023136"/>
    </source>
</evidence>
<dbReference type="HAMAP" id="MF_01430">
    <property type="entry name" value="OM_assembly_BamA"/>
    <property type="match status" value="1"/>
</dbReference>
<dbReference type="EMBL" id="BMCP01000002">
    <property type="protein sequence ID" value="GGE44374.1"/>
    <property type="molecule type" value="Genomic_DNA"/>
</dbReference>
<sequence length="787" mass="86228">MTCVSRVFGRLSVATALGIGAAAVAPVVPYVNGYAFAQSASSIVVRGNQRIEADAVRAYFQNGANGRLDAVAVDEGLRRLYATGLFQDVRVSRSGGAIVVTVVENSVINNVNFKGNKRIKDAVIAPEVQSKARGPYSANLVQADVQRIEEIYRRSGRAAASVEAQTVTLPNGRIDLVFQIDEGKKTKIKTIDFVGNEAYSDGRLRDEMNTTRSNFLSWLKSSDVYDPDRLNADLELVRRFYMNRGYADFRVVDSQVDFDEAENAYSITITVEEGTKYDFGAIDVESNVADVDPDSLRRLVETKSGGTYDAEAVDKTVEALSIEVATRGYAFARVRPRGSRDYATNSISVAYVVEEGPRVYVERINVRGNTRTRDYVIRREFDLAEGDAYNQALINRAERRLKNLGYFERVVISSEPGSAPDRIVVNVDVVDQATGEFSVAGGYSTSDGIIGEVGIAEKNFLGRGQYVKLSGSWGERTNGFEFAFTEPYFLGHRISAGFDVYRKYRDSTNYASYESDVIGGALRLGLPITENLQLGLNYTGYNRDITIPSVYKDGDSSNGEASVGLKQAEGETFTSSVGYTLVYNSLDNNRNPSEGLYAEFKQDFAGVGGDVNFIRSTADARYYHELPGELIGFVRLQGGHIAGWGDDEDLRILDHFYKGPDLVRGFRTSGIGPRDLNSPNLDAIGGTAYFGGTLEVQFPLFGIPKDFGLKGAVFADAGTVMNFEGQTDFGADGTIDVWDDDSIRSSVGASLLWASPLGPIRFDYAYVLSSGEYDKEQAFRFSGGTKF</sequence>
<proteinExistence type="inferred from homology"/>
<evidence type="ECO:0000256" key="5">
    <source>
        <dbReference type="ARBA" id="ARBA00022737"/>
    </source>
</evidence>
<dbReference type="InterPro" id="IPR034746">
    <property type="entry name" value="POTRA"/>
</dbReference>
<feature type="domain" description="POTRA" evidence="10">
    <location>
        <begin position="38"/>
        <end position="105"/>
    </location>
</feature>
<dbReference type="Proteomes" id="UP000602745">
    <property type="component" value="Unassembled WGS sequence"/>
</dbReference>
<dbReference type="GO" id="GO:0051205">
    <property type="term" value="P:protein insertion into membrane"/>
    <property type="evidence" value="ECO:0007669"/>
    <property type="project" value="UniProtKB-UniRule"/>
</dbReference>
<protein>
    <recommendedName>
        <fullName evidence="8 9">Outer membrane protein assembly factor BamA</fullName>
    </recommendedName>
</protein>
<evidence type="ECO:0000256" key="2">
    <source>
        <dbReference type="ARBA" id="ARBA00022452"/>
    </source>
</evidence>
<keyword evidence="2 8" id="KW-1134">Transmembrane beta strand</keyword>
<comment type="caution">
    <text evidence="11">The sequence shown here is derived from an EMBL/GenBank/DDBJ whole genome shotgun (WGS) entry which is preliminary data.</text>
</comment>
<evidence type="ECO:0000313" key="11">
    <source>
        <dbReference type="EMBL" id="GGE44374.1"/>
    </source>
</evidence>
<name>A0A8J2YI85_9RHOB</name>
<dbReference type="Gene3D" id="2.40.160.50">
    <property type="entry name" value="membrane protein fhac: a member of the omp85/tpsb transporter family"/>
    <property type="match status" value="1"/>
</dbReference>
<comment type="similarity">
    <text evidence="8">Belongs to the BamA family.</text>
</comment>
<feature type="domain" description="POTRA" evidence="10">
    <location>
        <begin position="186"/>
        <end position="274"/>
    </location>
</feature>
<dbReference type="AlphaFoldDB" id="A0A8J2YI85"/>
<dbReference type="GO" id="GO:0009279">
    <property type="term" value="C:cell outer membrane"/>
    <property type="evidence" value="ECO:0007669"/>
    <property type="project" value="UniProtKB-SubCell"/>
</dbReference>
<dbReference type="PANTHER" id="PTHR12815:SF23">
    <property type="entry name" value="OUTER MEMBRANE PROTEIN ASSEMBLY FACTOR BAMA"/>
    <property type="match status" value="1"/>
</dbReference>
<organism evidence="11 12">
    <name type="scientific">Agaricicola taiwanensis</name>
    <dbReference type="NCBI Taxonomy" id="591372"/>
    <lineage>
        <taxon>Bacteria</taxon>
        <taxon>Pseudomonadati</taxon>
        <taxon>Pseudomonadota</taxon>
        <taxon>Alphaproteobacteria</taxon>
        <taxon>Rhodobacterales</taxon>
        <taxon>Paracoccaceae</taxon>
        <taxon>Agaricicola</taxon>
    </lineage>
</organism>
<dbReference type="PROSITE" id="PS51779">
    <property type="entry name" value="POTRA"/>
    <property type="match status" value="4"/>
</dbReference>
<dbReference type="Pfam" id="PF01103">
    <property type="entry name" value="Omp85"/>
    <property type="match status" value="1"/>
</dbReference>
<keyword evidence="7 8" id="KW-0998">Cell outer membrane</keyword>
<reference evidence="11" key="1">
    <citation type="journal article" date="2014" name="Int. J. Syst. Evol. Microbiol.">
        <title>Complete genome sequence of Corynebacterium casei LMG S-19264T (=DSM 44701T), isolated from a smear-ripened cheese.</title>
        <authorList>
            <consortium name="US DOE Joint Genome Institute (JGI-PGF)"/>
            <person name="Walter F."/>
            <person name="Albersmeier A."/>
            <person name="Kalinowski J."/>
            <person name="Ruckert C."/>
        </authorList>
    </citation>
    <scope>NUCLEOTIDE SEQUENCE</scope>
    <source>
        <strain evidence="11">CCM 7684</strain>
    </source>
</reference>
<keyword evidence="12" id="KW-1185">Reference proteome</keyword>
<dbReference type="InterPro" id="IPR039910">
    <property type="entry name" value="D15-like"/>
</dbReference>
<evidence type="ECO:0000256" key="9">
    <source>
        <dbReference type="NCBIfam" id="TIGR03303"/>
    </source>
</evidence>
<evidence type="ECO:0000256" key="4">
    <source>
        <dbReference type="ARBA" id="ARBA00022729"/>
    </source>
</evidence>
<comment type="subunit">
    <text evidence="8">Part of the Bam complex.</text>
</comment>
<evidence type="ECO:0000256" key="8">
    <source>
        <dbReference type="HAMAP-Rule" id="MF_01430"/>
    </source>
</evidence>
<feature type="domain" description="POTRA" evidence="10">
    <location>
        <begin position="359"/>
        <end position="432"/>
    </location>
</feature>
<evidence type="ECO:0000313" key="12">
    <source>
        <dbReference type="Proteomes" id="UP000602745"/>
    </source>
</evidence>
<dbReference type="PIRSF" id="PIRSF006076">
    <property type="entry name" value="OM_assembly_OMP85"/>
    <property type="match status" value="1"/>
</dbReference>
<evidence type="ECO:0000256" key="7">
    <source>
        <dbReference type="ARBA" id="ARBA00023237"/>
    </source>
</evidence>
<keyword evidence="6 8" id="KW-0472">Membrane</keyword>